<evidence type="ECO:0000256" key="3">
    <source>
        <dbReference type="ARBA" id="ARBA00022840"/>
    </source>
</evidence>
<keyword evidence="2 4" id="KW-0547">Nucleotide-binding</keyword>
<dbReference type="GO" id="GO:0046872">
    <property type="term" value="F:metal ion binding"/>
    <property type="evidence" value="ECO:0007669"/>
    <property type="project" value="UniProtKB-KW"/>
</dbReference>
<keyword evidence="5" id="KW-0460">Magnesium</keyword>
<dbReference type="Gene3D" id="3.40.50.10420">
    <property type="entry name" value="NagB/RpiA/CoA transferase-like"/>
    <property type="match status" value="1"/>
</dbReference>
<protein>
    <recommendedName>
        <fullName evidence="5">5-formyltetrahydrofolate cyclo-ligase</fullName>
        <ecNumber evidence="5">6.3.3.2</ecNumber>
    </recommendedName>
</protein>
<dbReference type="OrthoDB" id="9801938at2"/>
<evidence type="ECO:0000313" key="7">
    <source>
        <dbReference type="Proteomes" id="UP000037600"/>
    </source>
</evidence>
<dbReference type="GO" id="GO:0005524">
    <property type="term" value="F:ATP binding"/>
    <property type="evidence" value="ECO:0007669"/>
    <property type="project" value="UniProtKB-KW"/>
</dbReference>
<dbReference type="PANTHER" id="PTHR23407:SF1">
    <property type="entry name" value="5-FORMYLTETRAHYDROFOLATE CYCLO-LIGASE"/>
    <property type="match status" value="1"/>
</dbReference>
<comment type="caution">
    <text evidence="6">The sequence shown here is derived from an EMBL/GenBank/DDBJ whole genome shotgun (WGS) entry which is preliminary data.</text>
</comment>
<feature type="binding site" evidence="4">
    <location>
        <position position="51"/>
    </location>
    <ligand>
        <name>substrate</name>
    </ligand>
</feature>
<feature type="binding site" evidence="4">
    <location>
        <position position="56"/>
    </location>
    <ligand>
        <name>substrate</name>
    </ligand>
</feature>
<dbReference type="PIRSF" id="PIRSF006806">
    <property type="entry name" value="FTHF_cligase"/>
    <property type="match status" value="1"/>
</dbReference>
<dbReference type="Pfam" id="PF01812">
    <property type="entry name" value="5-FTHF_cyc-lig"/>
    <property type="match status" value="1"/>
</dbReference>
<accession>A0A0J8GP92</accession>
<evidence type="ECO:0000256" key="4">
    <source>
        <dbReference type="PIRSR" id="PIRSR006806-1"/>
    </source>
</evidence>
<evidence type="ECO:0000313" key="6">
    <source>
        <dbReference type="EMBL" id="KMT64592.1"/>
    </source>
</evidence>
<comment type="similarity">
    <text evidence="1 5">Belongs to the 5-formyltetrahydrofolate cyclo-ligase family.</text>
</comment>
<dbReference type="GO" id="GO:0035999">
    <property type="term" value="P:tetrahydrofolate interconversion"/>
    <property type="evidence" value="ECO:0007669"/>
    <property type="project" value="TreeGrafter"/>
</dbReference>
<gene>
    <name evidence="6" type="ORF">XM47_13170</name>
</gene>
<keyword evidence="7" id="KW-1185">Reference proteome</keyword>
<evidence type="ECO:0000256" key="1">
    <source>
        <dbReference type="ARBA" id="ARBA00010638"/>
    </source>
</evidence>
<dbReference type="EMBL" id="LAZL01000022">
    <property type="protein sequence ID" value="KMT64592.1"/>
    <property type="molecule type" value="Genomic_DNA"/>
</dbReference>
<feature type="binding site" evidence="4">
    <location>
        <begin position="5"/>
        <end position="9"/>
    </location>
    <ligand>
        <name>ATP</name>
        <dbReference type="ChEBI" id="CHEBI:30616"/>
    </ligand>
</feature>
<dbReference type="GO" id="GO:0009396">
    <property type="term" value="P:folic acid-containing compound biosynthetic process"/>
    <property type="evidence" value="ECO:0007669"/>
    <property type="project" value="TreeGrafter"/>
</dbReference>
<dbReference type="Proteomes" id="UP000037600">
    <property type="component" value="Unassembled WGS sequence"/>
</dbReference>
<sequence length="189" mass="21956">MTESRKQIRQKIRKLRQNLTPTEQQIASQQIAEQVLNRFDFTDKDHVAIYLSNDGELDTHLLIQALWQLDVKVYLPVLHHFCTGYLSFYLYQPETPMIKNKYGILEPELNCTTICPIKQLEYVFLPLVAFDSEANRLGMGGGFYDRTFEHKNPKTKLIGLAHDCQKVDKLPIESWDVPLDKIISPSYNI</sequence>
<dbReference type="RefSeq" id="WP_048693356.1">
    <property type="nucleotide sequence ID" value="NZ_KQ130495.1"/>
</dbReference>
<reference evidence="6 7" key="1">
    <citation type="submission" date="2015-04" db="EMBL/GenBank/DDBJ databases">
        <title>Draft Genome Sequence of the Novel Agar-Digesting Marine Bacterium Q1.</title>
        <authorList>
            <person name="Li Y."/>
            <person name="Li D."/>
            <person name="Chen G."/>
            <person name="Du Z."/>
        </authorList>
    </citation>
    <scope>NUCLEOTIDE SEQUENCE [LARGE SCALE GENOMIC DNA]</scope>
    <source>
        <strain evidence="6 7">Q1</strain>
    </source>
</reference>
<dbReference type="InterPro" id="IPR002698">
    <property type="entry name" value="FTHF_cligase"/>
</dbReference>
<dbReference type="NCBIfam" id="TIGR02727">
    <property type="entry name" value="MTHFS_bact"/>
    <property type="match status" value="1"/>
</dbReference>
<organism evidence="6 7">
    <name type="scientific">Catenovulum maritimum</name>
    <dbReference type="NCBI Taxonomy" id="1513271"/>
    <lineage>
        <taxon>Bacteria</taxon>
        <taxon>Pseudomonadati</taxon>
        <taxon>Pseudomonadota</taxon>
        <taxon>Gammaproteobacteria</taxon>
        <taxon>Alteromonadales</taxon>
        <taxon>Alteromonadaceae</taxon>
        <taxon>Catenovulum</taxon>
    </lineage>
</organism>
<dbReference type="InterPro" id="IPR024185">
    <property type="entry name" value="FTHF_cligase-like_sf"/>
</dbReference>
<keyword evidence="3 4" id="KW-0067">ATP-binding</keyword>
<comment type="catalytic activity">
    <reaction evidence="5">
        <text>(6S)-5-formyl-5,6,7,8-tetrahydrofolate + ATP = (6R)-5,10-methenyltetrahydrofolate + ADP + phosphate</text>
        <dbReference type="Rhea" id="RHEA:10488"/>
        <dbReference type="ChEBI" id="CHEBI:30616"/>
        <dbReference type="ChEBI" id="CHEBI:43474"/>
        <dbReference type="ChEBI" id="CHEBI:57455"/>
        <dbReference type="ChEBI" id="CHEBI:57457"/>
        <dbReference type="ChEBI" id="CHEBI:456216"/>
        <dbReference type="EC" id="6.3.3.2"/>
    </reaction>
</comment>
<dbReference type="AlphaFoldDB" id="A0A0J8GP92"/>
<dbReference type="GO" id="GO:0030272">
    <property type="term" value="F:5-formyltetrahydrofolate cyclo-ligase activity"/>
    <property type="evidence" value="ECO:0007669"/>
    <property type="project" value="UniProtKB-EC"/>
</dbReference>
<name>A0A0J8GP92_9ALTE</name>
<dbReference type="STRING" id="1513271.XM47_13170"/>
<dbReference type="PATRIC" id="fig|1513271.3.peg.2703"/>
<proteinExistence type="inferred from homology"/>
<dbReference type="InterPro" id="IPR037171">
    <property type="entry name" value="NagB/RpiA_transferase-like"/>
</dbReference>
<dbReference type="PANTHER" id="PTHR23407">
    <property type="entry name" value="ATPASE INHIBITOR/5-FORMYLTETRAHYDROFOLATE CYCLO-LIGASE"/>
    <property type="match status" value="1"/>
</dbReference>
<dbReference type="EC" id="6.3.3.2" evidence="5"/>
<evidence type="ECO:0000256" key="5">
    <source>
        <dbReference type="RuleBase" id="RU361279"/>
    </source>
</evidence>
<evidence type="ECO:0000256" key="2">
    <source>
        <dbReference type="ARBA" id="ARBA00022741"/>
    </source>
</evidence>
<keyword evidence="5" id="KW-0479">Metal-binding</keyword>
<feature type="binding site" evidence="4">
    <location>
        <begin position="136"/>
        <end position="144"/>
    </location>
    <ligand>
        <name>ATP</name>
        <dbReference type="ChEBI" id="CHEBI:30616"/>
    </ligand>
</feature>
<dbReference type="SUPFAM" id="SSF100950">
    <property type="entry name" value="NagB/RpiA/CoA transferase-like"/>
    <property type="match status" value="1"/>
</dbReference>
<comment type="cofactor">
    <cofactor evidence="5">
        <name>Mg(2+)</name>
        <dbReference type="ChEBI" id="CHEBI:18420"/>
    </cofactor>
</comment>